<dbReference type="InterPro" id="IPR007263">
    <property type="entry name" value="DCC1-like"/>
</dbReference>
<accession>A0A937FWH0</accession>
<organism evidence="2 3">
    <name type="scientific">Fulvivirga marina</name>
    <dbReference type="NCBI Taxonomy" id="2494733"/>
    <lineage>
        <taxon>Bacteria</taxon>
        <taxon>Pseudomonadati</taxon>
        <taxon>Bacteroidota</taxon>
        <taxon>Cytophagia</taxon>
        <taxon>Cytophagales</taxon>
        <taxon>Fulvivirgaceae</taxon>
        <taxon>Fulvivirga</taxon>
    </lineage>
</organism>
<dbReference type="AlphaFoldDB" id="A0A937FWH0"/>
<sequence length="139" mass="16212">MKTLKNHTLIYDDECPMCKIYSGAFIRCGMLDNDGRISYDKLQETLELDLDLGKARNEITLINKENKQVLYGIDSLFMIIGHCFPVLNVLFKQDAFKAACRLLYRFISYNRNVIAPGSSDNRCIPDFNFKYRWTYILFA</sequence>
<keyword evidence="1" id="KW-0812">Transmembrane</keyword>
<reference evidence="2" key="1">
    <citation type="submission" date="2021-01" db="EMBL/GenBank/DDBJ databases">
        <title>Fulvivirga kasyanovii gen. nov., sp nov., a novel member of the phylum Bacteroidetes isolated from seawater in a mussel farm.</title>
        <authorList>
            <person name="Zhao L.-H."/>
            <person name="Wang Z.-J."/>
        </authorList>
    </citation>
    <scope>NUCLEOTIDE SEQUENCE</scope>
    <source>
        <strain evidence="2">29W222</strain>
    </source>
</reference>
<name>A0A937FWH0_9BACT</name>
<keyword evidence="1" id="KW-0472">Membrane</keyword>
<evidence type="ECO:0000313" key="3">
    <source>
        <dbReference type="Proteomes" id="UP000614216"/>
    </source>
</evidence>
<dbReference type="Pfam" id="PF04134">
    <property type="entry name" value="DCC1-like"/>
    <property type="match status" value="1"/>
</dbReference>
<keyword evidence="3" id="KW-1185">Reference proteome</keyword>
<dbReference type="GO" id="GO:0015035">
    <property type="term" value="F:protein-disulfide reductase activity"/>
    <property type="evidence" value="ECO:0007669"/>
    <property type="project" value="InterPro"/>
</dbReference>
<gene>
    <name evidence="2" type="ORF">JMN32_08130</name>
</gene>
<proteinExistence type="predicted"/>
<keyword evidence="1" id="KW-1133">Transmembrane helix</keyword>
<evidence type="ECO:0000313" key="2">
    <source>
        <dbReference type="EMBL" id="MBL6446272.1"/>
    </source>
</evidence>
<dbReference type="Proteomes" id="UP000614216">
    <property type="component" value="Unassembled WGS sequence"/>
</dbReference>
<dbReference type="RefSeq" id="WP_202855809.1">
    <property type="nucleotide sequence ID" value="NZ_JAEUGD010000023.1"/>
</dbReference>
<dbReference type="EMBL" id="JAEUGD010000023">
    <property type="protein sequence ID" value="MBL6446272.1"/>
    <property type="molecule type" value="Genomic_DNA"/>
</dbReference>
<feature type="transmembrane region" description="Helical" evidence="1">
    <location>
        <begin position="69"/>
        <end position="91"/>
    </location>
</feature>
<evidence type="ECO:0000256" key="1">
    <source>
        <dbReference type="SAM" id="Phobius"/>
    </source>
</evidence>
<protein>
    <submittedName>
        <fullName evidence="2">DUF393 domain-containing protein</fullName>
    </submittedName>
</protein>
<comment type="caution">
    <text evidence="2">The sequence shown here is derived from an EMBL/GenBank/DDBJ whole genome shotgun (WGS) entry which is preliminary data.</text>
</comment>